<keyword evidence="2" id="KW-1185">Reference proteome</keyword>
<name>A0A1H7NQY2_STRJI</name>
<reference evidence="2" key="1">
    <citation type="submission" date="2016-10" db="EMBL/GenBank/DDBJ databases">
        <authorList>
            <person name="Varghese N."/>
        </authorList>
    </citation>
    <scope>NUCLEOTIDE SEQUENCE [LARGE SCALE GENOMIC DNA]</scope>
    <source>
        <strain evidence="2">DSM 45096 / BCRC 16803 / CGMCC 4.1857 / CIP 109030 / JCM 12277 / KCTC 19219 / NBRC 100920 / 33214</strain>
    </source>
</reference>
<dbReference type="Proteomes" id="UP000183015">
    <property type="component" value="Unassembled WGS sequence"/>
</dbReference>
<protein>
    <submittedName>
        <fullName evidence="1">Uncharacterized protein</fullName>
    </submittedName>
</protein>
<dbReference type="AlphaFoldDB" id="A0A1H7NQY2"/>
<proteinExistence type="predicted"/>
<evidence type="ECO:0000313" key="1">
    <source>
        <dbReference type="EMBL" id="SEL25699.1"/>
    </source>
</evidence>
<evidence type="ECO:0000313" key="2">
    <source>
        <dbReference type="Proteomes" id="UP000183015"/>
    </source>
</evidence>
<sequence>MIKANRPSLHRRLRSLPWKDVTARRYDREVGHGRRETRVTRALTVTDPGLGFSHAARAVRILRHRTDLTTDKVSHQTVYAITNLTSHQVPTAGRGQAGRVARMARRSAVVVFCSRRGKMRVTLWSWAVASKLVIASVTSTTL</sequence>
<accession>A0A1H7NQY2</accession>
<organism evidence="1 2">
    <name type="scientific">Streptacidiphilus jiangxiensis</name>
    <dbReference type="NCBI Taxonomy" id="235985"/>
    <lineage>
        <taxon>Bacteria</taxon>
        <taxon>Bacillati</taxon>
        <taxon>Actinomycetota</taxon>
        <taxon>Actinomycetes</taxon>
        <taxon>Kitasatosporales</taxon>
        <taxon>Streptomycetaceae</taxon>
        <taxon>Streptacidiphilus</taxon>
    </lineage>
</organism>
<dbReference type="EMBL" id="FOAZ01000007">
    <property type="protein sequence ID" value="SEL25699.1"/>
    <property type="molecule type" value="Genomic_DNA"/>
</dbReference>
<gene>
    <name evidence="1" type="ORF">SAMN05414137_10727</name>
</gene>